<evidence type="ECO:0000313" key="6">
    <source>
        <dbReference type="Proteomes" id="UP001448207"/>
    </source>
</evidence>
<feature type="region of interest" description="Disordered" evidence="2">
    <location>
        <begin position="120"/>
        <end position="158"/>
    </location>
</feature>
<keyword evidence="3" id="KW-1133">Transmembrane helix</keyword>
<keyword evidence="6" id="KW-1185">Reference proteome</keyword>
<keyword evidence="3" id="KW-0472">Membrane</keyword>
<dbReference type="PANTHER" id="PTHR18884">
    <property type="entry name" value="SEPTIN"/>
    <property type="match status" value="1"/>
</dbReference>
<evidence type="ECO:0000256" key="2">
    <source>
        <dbReference type="SAM" id="MobiDB-lite"/>
    </source>
</evidence>
<keyword evidence="3" id="KW-0812">Transmembrane</keyword>
<comment type="caution">
    <text evidence="5">The sequence shown here is derived from an EMBL/GenBank/DDBJ whole genome shotgun (WGS) entry which is preliminary data.</text>
</comment>
<proteinExistence type="inferred from homology"/>
<comment type="similarity">
    <text evidence="1">Belongs to the TRAFAC class TrmE-Era-EngA-EngB-Septin-like GTPase superfamily. Septin GTPase family.</text>
</comment>
<evidence type="ECO:0000256" key="1">
    <source>
        <dbReference type="RuleBase" id="RU004560"/>
    </source>
</evidence>
<keyword evidence="1" id="KW-0547">Nucleotide-binding</keyword>
<feature type="domain" description="Septin-type G" evidence="4">
    <location>
        <begin position="180"/>
        <end position="488"/>
    </location>
</feature>
<dbReference type="PROSITE" id="PS51719">
    <property type="entry name" value="G_SEPTIN"/>
    <property type="match status" value="1"/>
</dbReference>
<feature type="compositionally biased region" description="Polar residues" evidence="2">
    <location>
        <begin position="130"/>
        <end position="152"/>
    </location>
</feature>
<sequence length="616" mass="69962">MIRTLKIFRNTILLNSHGEQSRLIDKDNSDSTATSHGVLFRYTVNGLFVLLPTNDSLDSRTLIRAYINKDTEIQTNQCKFVNEAEAKQAVPKKYSNIGVFGMPYKVATNRSFQSEFGIQSLGSDDERNPSHAQNQDSDRWSNQSPRSQQTQWDYHHQSEDSNEDFIIPRLSLPHHDSRANLGYLKIIICGDSGVGKSALIQALLSSPEVLLVCDSSVKSSMSLSSTLGAEDGEKYVSEYVASTMQCSEWKRTSARDRHRAHDDKIYHKNLCLVDTPGYGSSIHANDVIKPVVNYIEKQFLRTRSLLNPTLTDVDDICHLVNNPNGAHSHIDCCLYLTLGHLKNVDIEYIRALQPFCNIVPVIVKSDLLQPEDEKKLRAGVLQTLKHHNINFFDFGYSFEDLLQNVFKSDFSTPPFTLSNLTRLNWAATENTSVISSRDGVNSDEDSRISADVRQLNHLKDCLFYNKTNALRFDTASKFATWNQKQVPHIDQYDFPPSPRASNRVKEFYAMQSKDLKSIELHIAHYVSERRQDMEREMLGREQILRRDLKLANDAKRAEIVMRELGGLLHINPGSLSYSPSKRTWLSKYSFWAVLMGAISIIAVMVLNSIFKGCLSR</sequence>
<dbReference type="InterPro" id="IPR025662">
    <property type="entry name" value="Sigma_54_int_dom_ATP-bd_1"/>
</dbReference>
<dbReference type="Pfam" id="PF00735">
    <property type="entry name" value="Septin"/>
    <property type="match status" value="1"/>
</dbReference>
<dbReference type="EMBL" id="JBCLYO010000004">
    <property type="protein sequence ID" value="KAL0090276.1"/>
    <property type="molecule type" value="Genomic_DNA"/>
</dbReference>
<accession>A0ABR3B6W5</accession>
<dbReference type="Proteomes" id="UP001448207">
    <property type="component" value="Unassembled WGS sequence"/>
</dbReference>
<dbReference type="InterPro" id="IPR027417">
    <property type="entry name" value="P-loop_NTPase"/>
</dbReference>
<evidence type="ECO:0000259" key="4">
    <source>
        <dbReference type="PROSITE" id="PS51719"/>
    </source>
</evidence>
<dbReference type="InterPro" id="IPR030379">
    <property type="entry name" value="G_SEPTIN_dom"/>
</dbReference>
<feature type="transmembrane region" description="Helical" evidence="3">
    <location>
        <begin position="588"/>
        <end position="610"/>
    </location>
</feature>
<name>A0ABR3B6W5_PHYBL</name>
<organism evidence="5 6">
    <name type="scientific">Phycomyces blakesleeanus</name>
    <dbReference type="NCBI Taxonomy" id="4837"/>
    <lineage>
        <taxon>Eukaryota</taxon>
        <taxon>Fungi</taxon>
        <taxon>Fungi incertae sedis</taxon>
        <taxon>Mucoromycota</taxon>
        <taxon>Mucoromycotina</taxon>
        <taxon>Mucoromycetes</taxon>
        <taxon>Mucorales</taxon>
        <taxon>Phycomycetaceae</taxon>
        <taxon>Phycomyces</taxon>
    </lineage>
</organism>
<dbReference type="PROSITE" id="PS00675">
    <property type="entry name" value="SIGMA54_INTERACT_1"/>
    <property type="match status" value="1"/>
</dbReference>
<dbReference type="Gene3D" id="3.40.50.300">
    <property type="entry name" value="P-loop containing nucleotide triphosphate hydrolases"/>
    <property type="match status" value="1"/>
</dbReference>
<protein>
    <submittedName>
        <fullName evidence="5">Septin-domain-containing protein</fullName>
    </submittedName>
</protein>
<keyword evidence="1" id="KW-0342">GTP-binding</keyword>
<evidence type="ECO:0000313" key="5">
    <source>
        <dbReference type="EMBL" id="KAL0090276.1"/>
    </source>
</evidence>
<reference evidence="5 6" key="1">
    <citation type="submission" date="2024-04" db="EMBL/GenBank/DDBJ databases">
        <title>Symmetric and asymmetric DNA N6-adenine methylation regulates different biological responses in Mucorales.</title>
        <authorList>
            <consortium name="Lawrence Berkeley National Laboratory"/>
            <person name="Lax C."/>
            <person name="Mondo S.J."/>
            <person name="Osorio-Concepcion M."/>
            <person name="Muszewska A."/>
            <person name="Corrochano-Luque M."/>
            <person name="Gutierrez G."/>
            <person name="Riley R."/>
            <person name="Lipzen A."/>
            <person name="Guo J."/>
            <person name="Hundley H."/>
            <person name="Amirebrahimi M."/>
            <person name="Ng V."/>
            <person name="Lorenzo-Gutierrez D."/>
            <person name="Binder U."/>
            <person name="Yang J."/>
            <person name="Song Y."/>
            <person name="Canovas D."/>
            <person name="Navarro E."/>
            <person name="Freitag M."/>
            <person name="Gabaldon T."/>
            <person name="Grigoriev I.V."/>
            <person name="Corrochano L.M."/>
            <person name="Nicolas F.E."/>
            <person name="Garre V."/>
        </authorList>
    </citation>
    <scope>NUCLEOTIDE SEQUENCE [LARGE SCALE GENOMIC DNA]</scope>
    <source>
        <strain evidence="5 6">L51</strain>
    </source>
</reference>
<dbReference type="SUPFAM" id="SSF52540">
    <property type="entry name" value="P-loop containing nucleoside triphosphate hydrolases"/>
    <property type="match status" value="1"/>
</dbReference>
<evidence type="ECO:0000256" key="3">
    <source>
        <dbReference type="SAM" id="Phobius"/>
    </source>
</evidence>
<gene>
    <name evidence="5" type="ORF">J3Q64DRAFT_1696656</name>
</gene>